<dbReference type="GO" id="GO:0016020">
    <property type="term" value="C:membrane"/>
    <property type="evidence" value="ECO:0007669"/>
    <property type="project" value="UniProtKB-SubCell"/>
</dbReference>
<keyword evidence="2" id="KW-0812">Transmembrane</keyword>
<dbReference type="InterPro" id="IPR020846">
    <property type="entry name" value="MFS_dom"/>
</dbReference>
<feature type="transmembrane region" description="Helical" evidence="2">
    <location>
        <begin position="172"/>
        <end position="195"/>
    </location>
</feature>
<evidence type="ECO:0000256" key="1">
    <source>
        <dbReference type="ARBA" id="ARBA00004141"/>
    </source>
</evidence>
<evidence type="ECO:0000313" key="5">
    <source>
        <dbReference type="Proteomes" id="UP000298663"/>
    </source>
</evidence>
<evidence type="ECO:0000259" key="3">
    <source>
        <dbReference type="PROSITE" id="PS50850"/>
    </source>
</evidence>
<dbReference type="SUPFAM" id="SSF103473">
    <property type="entry name" value="MFS general substrate transporter"/>
    <property type="match status" value="1"/>
</dbReference>
<dbReference type="STRING" id="34508.A0A4U5LTS4"/>
<feature type="transmembrane region" description="Helical" evidence="2">
    <location>
        <begin position="405"/>
        <end position="426"/>
    </location>
</feature>
<feature type="transmembrane region" description="Helical" evidence="2">
    <location>
        <begin position="340"/>
        <end position="366"/>
    </location>
</feature>
<comment type="subcellular location">
    <subcellularLocation>
        <location evidence="1">Membrane</location>
        <topology evidence="1">Multi-pass membrane protein</topology>
    </subcellularLocation>
</comment>
<feature type="transmembrane region" description="Helical" evidence="2">
    <location>
        <begin position="233"/>
        <end position="260"/>
    </location>
</feature>
<feature type="transmembrane region" description="Helical" evidence="2">
    <location>
        <begin position="7"/>
        <end position="28"/>
    </location>
</feature>
<feature type="transmembrane region" description="Helical" evidence="2">
    <location>
        <begin position="116"/>
        <end position="136"/>
    </location>
</feature>
<organism evidence="4 5">
    <name type="scientific">Steinernema carpocapsae</name>
    <name type="common">Entomopathogenic nematode</name>
    <dbReference type="NCBI Taxonomy" id="34508"/>
    <lineage>
        <taxon>Eukaryota</taxon>
        <taxon>Metazoa</taxon>
        <taxon>Ecdysozoa</taxon>
        <taxon>Nematoda</taxon>
        <taxon>Chromadorea</taxon>
        <taxon>Rhabditida</taxon>
        <taxon>Tylenchina</taxon>
        <taxon>Panagrolaimomorpha</taxon>
        <taxon>Strongyloidoidea</taxon>
        <taxon>Steinernematidae</taxon>
        <taxon>Steinernema</taxon>
    </lineage>
</organism>
<dbReference type="Proteomes" id="UP000298663">
    <property type="component" value="Unassembled WGS sequence"/>
</dbReference>
<reference evidence="4 5" key="1">
    <citation type="journal article" date="2015" name="Genome Biol.">
        <title>Comparative genomics of Steinernema reveals deeply conserved gene regulatory networks.</title>
        <authorList>
            <person name="Dillman A.R."/>
            <person name="Macchietto M."/>
            <person name="Porter C.F."/>
            <person name="Rogers A."/>
            <person name="Williams B."/>
            <person name="Antoshechkin I."/>
            <person name="Lee M.M."/>
            <person name="Goodwin Z."/>
            <person name="Lu X."/>
            <person name="Lewis E.E."/>
            <person name="Goodrich-Blair H."/>
            <person name="Stock S.P."/>
            <person name="Adams B.J."/>
            <person name="Sternberg P.W."/>
            <person name="Mortazavi A."/>
        </authorList>
    </citation>
    <scope>NUCLEOTIDE SEQUENCE [LARGE SCALE GENOMIC DNA]</scope>
    <source>
        <strain evidence="4 5">ALL</strain>
    </source>
</reference>
<name>A0A4U5LTS4_STECR</name>
<dbReference type="InterPro" id="IPR011701">
    <property type="entry name" value="MFS"/>
</dbReference>
<evidence type="ECO:0000256" key="2">
    <source>
        <dbReference type="SAM" id="Phobius"/>
    </source>
</evidence>
<dbReference type="PROSITE" id="PS50850">
    <property type="entry name" value="MFS"/>
    <property type="match status" value="1"/>
</dbReference>
<feature type="transmembrane region" description="Helical" evidence="2">
    <location>
        <begin position="312"/>
        <end position="334"/>
    </location>
</feature>
<dbReference type="Pfam" id="PF07690">
    <property type="entry name" value="MFS_1"/>
    <property type="match status" value="1"/>
</dbReference>
<dbReference type="PANTHER" id="PTHR45757:SF11">
    <property type="entry name" value="MAJOR FACILITATOR SUPERFAMILY (MFS) PROFILE DOMAIN-CONTAINING PROTEIN"/>
    <property type="match status" value="1"/>
</dbReference>
<protein>
    <recommendedName>
        <fullName evidence="3">Major facilitator superfamily (MFS) profile domain-containing protein</fullName>
    </recommendedName>
</protein>
<feature type="domain" description="Major facilitator superfamily (MFS) profile" evidence="3">
    <location>
        <begin position="15"/>
        <end position="430"/>
    </location>
</feature>
<keyword evidence="2" id="KW-0472">Membrane</keyword>
<dbReference type="Gene3D" id="1.20.1250.20">
    <property type="entry name" value="MFS general substrate transporter like domains"/>
    <property type="match status" value="2"/>
</dbReference>
<proteinExistence type="predicted"/>
<feature type="transmembrane region" description="Helical" evidence="2">
    <location>
        <begin position="280"/>
        <end position="300"/>
    </location>
</feature>
<feature type="transmembrane region" description="Helical" evidence="2">
    <location>
        <begin position="143"/>
        <end position="166"/>
    </location>
</feature>
<evidence type="ECO:0000313" key="4">
    <source>
        <dbReference type="EMBL" id="TKR59483.1"/>
    </source>
</evidence>
<feature type="transmembrane region" description="Helical" evidence="2">
    <location>
        <begin position="373"/>
        <end position="393"/>
    </location>
</feature>
<feature type="transmembrane region" description="Helical" evidence="2">
    <location>
        <begin position="58"/>
        <end position="78"/>
    </location>
</feature>
<accession>A0A4U5LTS4</accession>
<dbReference type="EMBL" id="AZBU02000012">
    <property type="protein sequence ID" value="TKR59483.1"/>
    <property type="molecule type" value="Genomic_DNA"/>
</dbReference>
<keyword evidence="2" id="KW-1133">Transmembrane helix</keyword>
<dbReference type="PANTHER" id="PTHR45757">
    <property type="entry name" value="PROTEIN CBG23364-RELATED"/>
    <property type="match status" value="1"/>
</dbReference>
<dbReference type="GO" id="GO:0022857">
    <property type="term" value="F:transmembrane transporter activity"/>
    <property type="evidence" value="ECO:0007669"/>
    <property type="project" value="InterPro"/>
</dbReference>
<dbReference type="OrthoDB" id="5857309at2759"/>
<feature type="transmembrane region" description="Helical" evidence="2">
    <location>
        <begin position="85"/>
        <end position="104"/>
    </location>
</feature>
<reference evidence="4 5" key="2">
    <citation type="journal article" date="2019" name="G3 (Bethesda)">
        <title>Hybrid Assembly of the Genome of the Entomopathogenic Nematode Steinernema carpocapsae Identifies the X-Chromosome.</title>
        <authorList>
            <person name="Serra L."/>
            <person name="Macchietto M."/>
            <person name="Macias-Munoz A."/>
            <person name="McGill C.J."/>
            <person name="Rodriguez I.M."/>
            <person name="Rodriguez B."/>
            <person name="Murad R."/>
            <person name="Mortazavi A."/>
        </authorList>
    </citation>
    <scope>NUCLEOTIDE SEQUENCE [LARGE SCALE GENOMIC DNA]</scope>
    <source>
        <strain evidence="4 5">ALL</strain>
    </source>
</reference>
<comment type="caution">
    <text evidence="4">The sequence shown here is derived from an EMBL/GenBank/DDBJ whole genome shotgun (WGS) entry which is preliminary data.</text>
</comment>
<gene>
    <name evidence="4" type="ORF">L596_029144</name>
</gene>
<keyword evidence="5" id="KW-1185">Reference proteome</keyword>
<sequence length="448" mass="48965">MVSNINRYGILAVTLITMTMLIGNPSLFNFTVICMKPEDRGLLRINETSFYTPGEEGWLMAAPPIGLILGTLPAIFLTDQIGMRICFPIFGFASGVATLVFPFFTSSTYTASFLRFIQGVGMASAFVAIGNVPIDYGEVKGKALFVALLSCAYQLGPISAIPLSAVFCESSIGWVGVNYLCGTVTLVSFLLFFVVYRNAPKNSRYCAVSSAQVVPVAESSSEKPINKRDLPPYYAIFTSASVWGIFSTGIGDALAFLIFFYYGPIYVSKVLHFDVGQTGILAALPHFVSMVAKIIAGIFLHKTTYKNTPRVVFLANVILQLLLTVNFLVLIFLASDRPNLAEFLIILTVAEAGLHFIATMCAVQIVAQEHTHVISSAMAALESLFGLLLPPFVSFLAPNHAAQEWTRVFWCVTVCLIATNLMFIAVTKLQPASWTQEHVKMEKLEMES</sequence>
<dbReference type="AlphaFoldDB" id="A0A4U5LTS4"/>
<dbReference type="InterPro" id="IPR036259">
    <property type="entry name" value="MFS_trans_sf"/>
</dbReference>